<dbReference type="PROSITE" id="PS00028">
    <property type="entry name" value="ZINC_FINGER_C2H2_1"/>
    <property type="match status" value="1"/>
</dbReference>
<feature type="region of interest" description="Disordered" evidence="2">
    <location>
        <begin position="1"/>
        <end position="25"/>
    </location>
</feature>
<evidence type="ECO:0000256" key="2">
    <source>
        <dbReference type="SAM" id="MobiDB-lite"/>
    </source>
</evidence>
<gene>
    <name evidence="4" type="ORF">PCON_12917</name>
</gene>
<feature type="compositionally biased region" description="Basic and acidic residues" evidence="2">
    <location>
        <begin position="354"/>
        <end position="371"/>
    </location>
</feature>
<feature type="compositionally biased region" description="Polar residues" evidence="2">
    <location>
        <begin position="490"/>
        <end position="507"/>
    </location>
</feature>
<keyword evidence="5" id="KW-1185">Reference proteome</keyword>
<feature type="region of interest" description="Disordered" evidence="2">
    <location>
        <begin position="790"/>
        <end position="827"/>
    </location>
</feature>
<feature type="compositionally biased region" description="Polar residues" evidence="2">
    <location>
        <begin position="472"/>
        <end position="482"/>
    </location>
</feature>
<evidence type="ECO:0000256" key="1">
    <source>
        <dbReference type="PROSITE-ProRule" id="PRU00042"/>
    </source>
</evidence>
<keyword evidence="1" id="KW-0863">Zinc-finger</keyword>
<name>U4LV83_PYROM</name>
<feature type="compositionally biased region" description="Polar residues" evidence="2">
    <location>
        <begin position="649"/>
        <end position="688"/>
    </location>
</feature>
<feature type="compositionally biased region" description="Low complexity" evidence="2">
    <location>
        <begin position="516"/>
        <end position="527"/>
    </location>
</feature>
<evidence type="ECO:0000313" key="4">
    <source>
        <dbReference type="EMBL" id="CCX32296.1"/>
    </source>
</evidence>
<dbReference type="EMBL" id="HF935806">
    <property type="protein sequence ID" value="CCX32296.1"/>
    <property type="molecule type" value="Genomic_DNA"/>
</dbReference>
<dbReference type="InterPro" id="IPR013087">
    <property type="entry name" value="Znf_C2H2_type"/>
</dbReference>
<keyword evidence="1" id="KW-0862">Zinc</keyword>
<dbReference type="eggNOG" id="ENOG502S2AR">
    <property type="taxonomic scope" value="Eukaryota"/>
</dbReference>
<sequence>MSHNALPAATGSPEPPYALATPRASPTTICPKSFSPAASPVTHYQSCYPSPVISSTQSSPALSLHELGDASAPSSVPTLSPVTQPESILRQRLDFLERHIDGGSPSPSRPQHLNLMPYSQSETLPGGFIYSQPVYDGTSYYLLDSATECLVSSTPGMVVFPTLESPVEEVPLFATHAPVEEYVEEVPVVEGLSVEGERLILEKIMQPLLQHEGLKEFHDVFNLAAMRLKEQSIQSLRGLENFVLFEGRQKSKDCTPTAFILLGSLFLDRSRKVVDQLSVEDQRSESDVPYETEEYFDNTFLRVVKACGQQFKLSPQAVKRHIQEAQQYARGTKSPAIGVTQLAGTVTSPSLKRKCSEDSSTRKKPKLERGNGIHHLRPRQSTSASAPPADSRAVSRTPPVRTTPMRPPHPPTPPASQGVGSACGARVATPSTTTREDIHITANGPAQHPGSYLNPGPGSTNNHQVEDKSRKSQASKSTQSDTMGYVGYHQMQSRGSHDSITSTSTLCSPPPVHDISSSPASSNGSLSGRTKVHHCNQADCNKFYTRKCDLRKHEKTHERIFRCSIPECPYSEMGFSAQKDCERHFRDKHDPTAKRIPCNWADCPYTSTRESNVKQHMEKAHGYDYIRTKTVRSKKSQAAAKAAPRIKGQRNTAAARQNVIQQRTQQRNSQYARNVSTYSQGTDSSSEASPEINHHNINDYLSNSSQSSPHSLFGIDDSSPVTIAEETSLHMQAHNNFPPLRRGPSSPERVLVSPREITQPAHTTGAEYHPGYPAHHWYPNPSAIVANLRQQHHTPSSPHSVAHNSPYQPQPAHQRPQQSPYQQQQQQGPYFQYSFQQVGIDQQQSYDPALPGSSPGSDWTETFLSDAPRYVFERFDGGISIDDGLPVQRNDHYDPSRDQL</sequence>
<feature type="compositionally biased region" description="Basic and acidic residues" evidence="2">
    <location>
        <begin position="889"/>
        <end position="900"/>
    </location>
</feature>
<evidence type="ECO:0000313" key="5">
    <source>
        <dbReference type="Proteomes" id="UP000018144"/>
    </source>
</evidence>
<organism evidence="4 5">
    <name type="scientific">Pyronema omphalodes (strain CBS 100304)</name>
    <name type="common">Pyronema confluens</name>
    <dbReference type="NCBI Taxonomy" id="1076935"/>
    <lineage>
        <taxon>Eukaryota</taxon>
        <taxon>Fungi</taxon>
        <taxon>Dikarya</taxon>
        <taxon>Ascomycota</taxon>
        <taxon>Pezizomycotina</taxon>
        <taxon>Pezizomycetes</taxon>
        <taxon>Pezizales</taxon>
        <taxon>Pyronemataceae</taxon>
        <taxon>Pyronema</taxon>
    </lineage>
</organism>
<feature type="domain" description="C2H2-type" evidence="3">
    <location>
        <begin position="533"/>
        <end position="557"/>
    </location>
</feature>
<protein>
    <submittedName>
        <fullName evidence="4">Similar to Zinc finger transcription factor ace1 acc. no. Q9P8W3</fullName>
    </submittedName>
</protein>
<feature type="region of interest" description="Disordered" evidence="2">
    <location>
        <begin position="638"/>
        <end position="717"/>
    </location>
</feature>
<dbReference type="Gene3D" id="3.30.160.60">
    <property type="entry name" value="Classic Zinc Finger"/>
    <property type="match status" value="1"/>
</dbReference>
<feature type="compositionally biased region" description="Pro residues" evidence="2">
    <location>
        <begin position="405"/>
        <end position="414"/>
    </location>
</feature>
<keyword evidence="1" id="KW-0479">Metal-binding</keyword>
<feature type="compositionally biased region" description="Low complexity" evidence="2">
    <location>
        <begin position="702"/>
        <end position="711"/>
    </location>
</feature>
<reference evidence="4 5" key="1">
    <citation type="journal article" date="2013" name="PLoS Genet.">
        <title>The genome and development-dependent transcriptomes of Pyronema confluens: a window into fungal evolution.</title>
        <authorList>
            <person name="Traeger S."/>
            <person name="Altegoer F."/>
            <person name="Freitag M."/>
            <person name="Gabaldon T."/>
            <person name="Kempken F."/>
            <person name="Kumar A."/>
            <person name="Marcet-Houben M."/>
            <person name="Poggeler S."/>
            <person name="Stajich J.E."/>
            <person name="Nowrousian M."/>
        </authorList>
    </citation>
    <scope>NUCLEOTIDE SEQUENCE [LARGE SCALE GENOMIC DNA]</scope>
    <source>
        <strain evidence="5">CBS 100304</strain>
        <tissue evidence="4">Vegetative mycelium</tissue>
    </source>
</reference>
<dbReference type="AlphaFoldDB" id="U4LV83"/>
<dbReference type="OrthoDB" id="9368434at2759"/>
<dbReference type="GO" id="GO:0008270">
    <property type="term" value="F:zinc ion binding"/>
    <property type="evidence" value="ECO:0007669"/>
    <property type="project" value="UniProtKB-KW"/>
</dbReference>
<dbReference type="Proteomes" id="UP000018144">
    <property type="component" value="Unassembled WGS sequence"/>
</dbReference>
<evidence type="ECO:0000259" key="3">
    <source>
        <dbReference type="PROSITE" id="PS50157"/>
    </source>
</evidence>
<feature type="region of interest" description="Disordered" evidence="2">
    <location>
        <begin position="340"/>
        <end position="530"/>
    </location>
</feature>
<dbReference type="STRING" id="1076935.U4LV83"/>
<feature type="compositionally biased region" description="Polar residues" evidence="2">
    <location>
        <begin position="793"/>
        <end position="807"/>
    </location>
</feature>
<dbReference type="SMART" id="SM00355">
    <property type="entry name" value="ZnF_C2H2"/>
    <property type="match status" value="3"/>
</dbReference>
<accession>U4LV83</accession>
<feature type="region of interest" description="Disordered" evidence="2">
    <location>
        <begin position="877"/>
        <end position="900"/>
    </location>
</feature>
<proteinExistence type="predicted"/>
<dbReference type="PROSITE" id="PS50157">
    <property type="entry name" value="ZINC_FINGER_C2H2_2"/>
    <property type="match status" value="1"/>
</dbReference>
<feature type="compositionally biased region" description="Low complexity" evidence="2">
    <location>
        <begin position="814"/>
        <end position="827"/>
    </location>
</feature>